<dbReference type="SUPFAM" id="SSF54909">
    <property type="entry name" value="Dimeric alpha+beta barrel"/>
    <property type="match status" value="1"/>
</dbReference>
<dbReference type="PANTHER" id="PTHR41521:SF4">
    <property type="entry name" value="BLR0684 PROTEIN"/>
    <property type="match status" value="1"/>
</dbReference>
<dbReference type="PANTHER" id="PTHR41521">
    <property type="match status" value="1"/>
</dbReference>
<dbReference type="OrthoDB" id="9806380at2"/>
<gene>
    <name evidence="2" type="ORF">FH715_04820</name>
</gene>
<protein>
    <submittedName>
        <fullName evidence="2">DUF1330 domain-containing protein</fullName>
    </submittedName>
</protein>
<keyword evidence="3" id="KW-1185">Reference proteome</keyword>
<dbReference type="Gene3D" id="3.30.70.100">
    <property type="match status" value="1"/>
</dbReference>
<comment type="caution">
    <text evidence="2">The sequence shown here is derived from an EMBL/GenBank/DDBJ whole genome shotgun (WGS) entry which is preliminary data.</text>
</comment>
<dbReference type="EMBL" id="VDGT01000003">
    <property type="protein sequence ID" value="TNM32661.1"/>
    <property type="molecule type" value="Genomic_DNA"/>
</dbReference>
<evidence type="ECO:0000313" key="2">
    <source>
        <dbReference type="EMBL" id="TNM32661.1"/>
    </source>
</evidence>
<dbReference type="InterPro" id="IPR010753">
    <property type="entry name" value="DUF1330"/>
</dbReference>
<dbReference type="Proteomes" id="UP000311713">
    <property type="component" value="Unassembled WGS sequence"/>
</dbReference>
<dbReference type="AlphaFoldDB" id="A0A5C4VA20"/>
<dbReference type="Pfam" id="PF07045">
    <property type="entry name" value="DUF1330"/>
    <property type="match status" value="1"/>
</dbReference>
<sequence>MTAYAIAHLLSGEQHPEVAEYIERVQGTMKPFGGRFLVHNAQHETVEGVWNGDVVMIGFPDMEAARAWYASDAYREILPLRTDHLGGNVILVPGVPEGYDAAPAAAKLRAALAAESS</sequence>
<feature type="domain" description="DUF1330" evidence="1">
    <location>
        <begin position="2"/>
        <end position="95"/>
    </location>
</feature>
<dbReference type="InterPro" id="IPR011008">
    <property type="entry name" value="Dimeric_a/b-barrel"/>
</dbReference>
<organism evidence="2 3">
    <name type="scientific">Streptomyces sedi</name>
    <dbReference type="NCBI Taxonomy" id="555059"/>
    <lineage>
        <taxon>Bacteria</taxon>
        <taxon>Bacillati</taxon>
        <taxon>Actinomycetota</taxon>
        <taxon>Actinomycetes</taxon>
        <taxon>Kitasatosporales</taxon>
        <taxon>Streptomycetaceae</taxon>
        <taxon>Streptomyces</taxon>
    </lineage>
</organism>
<name>A0A5C4VA20_9ACTN</name>
<reference evidence="2 3" key="1">
    <citation type="submission" date="2019-06" db="EMBL/GenBank/DDBJ databases">
        <title>Draft genome of Streptomyces sedi sp. JCM16909.</title>
        <authorList>
            <person name="Klykleung N."/>
            <person name="Tanasupawat S."/>
            <person name="Kudo T."/>
            <person name="Yuki M."/>
            <person name="Ohkuma M."/>
        </authorList>
    </citation>
    <scope>NUCLEOTIDE SEQUENCE [LARGE SCALE GENOMIC DNA]</scope>
    <source>
        <strain evidence="2 3">JCM 16909</strain>
    </source>
</reference>
<accession>A0A5C4VA20</accession>
<proteinExistence type="predicted"/>
<dbReference type="RefSeq" id="WP_139641064.1">
    <property type="nucleotide sequence ID" value="NZ_BAAAZS010000005.1"/>
</dbReference>
<evidence type="ECO:0000313" key="3">
    <source>
        <dbReference type="Proteomes" id="UP000311713"/>
    </source>
</evidence>
<evidence type="ECO:0000259" key="1">
    <source>
        <dbReference type="Pfam" id="PF07045"/>
    </source>
</evidence>